<organism evidence="2 3">
    <name type="scientific">Kineosporia corallincola</name>
    <dbReference type="NCBI Taxonomy" id="2835133"/>
    <lineage>
        <taxon>Bacteria</taxon>
        <taxon>Bacillati</taxon>
        <taxon>Actinomycetota</taxon>
        <taxon>Actinomycetes</taxon>
        <taxon>Kineosporiales</taxon>
        <taxon>Kineosporiaceae</taxon>
        <taxon>Kineosporia</taxon>
    </lineage>
</organism>
<name>A0ABS5TL13_9ACTN</name>
<dbReference type="Proteomes" id="UP001197247">
    <property type="component" value="Unassembled WGS sequence"/>
</dbReference>
<evidence type="ECO:0000256" key="1">
    <source>
        <dbReference type="SAM" id="Coils"/>
    </source>
</evidence>
<evidence type="ECO:0000313" key="3">
    <source>
        <dbReference type="Proteomes" id="UP001197247"/>
    </source>
</evidence>
<gene>
    <name evidence="2" type="ORF">KIH74_22820</name>
</gene>
<dbReference type="RefSeq" id="WP_214158163.1">
    <property type="nucleotide sequence ID" value="NZ_JAHBAY010000010.1"/>
</dbReference>
<accession>A0ABS5TL13</accession>
<keyword evidence="1" id="KW-0175">Coiled coil</keyword>
<dbReference type="EMBL" id="JAHBAY010000010">
    <property type="protein sequence ID" value="MBT0771792.1"/>
    <property type="molecule type" value="Genomic_DNA"/>
</dbReference>
<keyword evidence="3" id="KW-1185">Reference proteome</keyword>
<feature type="coiled-coil region" evidence="1">
    <location>
        <begin position="9"/>
        <end position="36"/>
    </location>
</feature>
<protein>
    <submittedName>
        <fullName evidence="2">Uncharacterized protein</fullName>
    </submittedName>
</protein>
<proteinExistence type="predicted"/>
<reference evidence="2 3" key="1">
    <citation type="submission" date="2021-05" db="EMBL/GenBank/DDBJ databases">
        <title>Kineosporia and Streptomyces sp. nov. two new marine actinobacteria isolated from Coral.</title>
        <authorList>
            <person name="Buangrab K."/>
            <person name="Sutthacheep M."/>
            <person name="Yeemin T."/>
            <person name="Harunari E."/>
            <person name="Igarashi Y."/>
            <person name="Kanchanasin P."/>
            <person name="Tanasupawat S."/>
            <person name="Phongsopitanun W."/>
        </authorList>
    </citation>
    <scope>NUCLEOTIDE SEQUENCE [LARGE SCALE GENOMIC DNA]</scope>
    <source>
        <strain evidence="2 3">J2-2</strain>
    </source>
</reference>
<evidence type="ECO:0000313" key="2">
    <source>
        <dbReference type="EMBL" id="MBT0771792.1"/>
    </source>
</evidence>
<sequence length="63" mass="6807">MSARTDQLLAIARRRREQVEAELSVLDRQIEGLEEEGQFGAAPGAHWEGLVSGHVLPGVVGRG</sequence>
<comment type="caution">
    <text evidence="2">The sequence shown here is derived from an EMBL/GenBank/DDBJ whole genome shotgun (WGS) entry which is preliminary data.</text>
</comment>